<feature type="compositionally biased region" description="Polar residues" evidence="1">
    <location>
        <begin position="494"/>
        <end position="503"/>
    </location>
</feature>
<protein>
    <submittedName>
        <fullName evidence="3">Filamentation induced by cAMP protein Fic</fullName>
    </submittedName>
</protein>
<dbReference type="SUPFAM" id="SSF140931">
    <property type="entry name" value="Fic-like"/>
    <property type="match status" value="1"/>
</dbReference>
<evidence type="ECO:0000313" key="3">
    <source>
        <dbReference type="EMBL" id="CBI07352.1"/>
    </source>
</evidence>
<evidence type="ECO:0000259" key="2">
    <source>
        <dbReference type="PROSITE" id="PS51459"/>
    </source>
</evidence>
<sequence>MRNNELLVPPSVAPGYGDPHDPVVGLDHLLFALKHEGVNLQVLSEMMSHITADSLSQAVYRKPNSAPLRIAAYLWEHFTGNQLDDAPEIVASTVPLFDPDRYIVSSASQKDSRWRVAFNGLGTMDYCVTVERTKDIQRLLDEDILMQTRIFFKNTDQRIMDRAIAWAYLSETESSFAIERETVPYNKAEAFVMLLRKAFDAHPCNEDYLVHLQNAVITNPLDRAVAFRHTQNWLQNGLRGASGISYLPPPPEMLQQIMPHIIRMANTLHTQVNPLVAASVVSFAFVFAHPFMDGNGRLSRFLFHRTLAQSGKLEADTVLPVSMAMKRHEREYLKALQSFSVPARGMWNVRWLDGDQFDFRLSGNGTIYRYWDATPVVAFGLDMAKEALRHDLQSEVKLLSIYDAMIHRMEREYDIRNSDLSILALSCIQNGGIVSNNRRKQFHATVPEPAFAALEAAWRECSLSVGLSPPDGCRQHTSGDTVELSPDALRETPQEQGNPWVQSTPPPKPAEQAKKAPEPPAGEQPPRQSWGSGPS</sequence>
<dbReference type="PROSITE" id="PS51459">
    <property type="entry name" value="FIDO"/>
    <property type="match status" value="1"/>
</dbReference>
<gene>
    <name evidence="3" type="ORF">CARN6_0684</name>
</gene>
<feature type="region of interest" description="Disordered" evidence="1">
    <location>
        <begin position="468"/>
        <end position="535"/>
    </location>
</feature>
<reference evidence="3" key="1">
    <citation type="submission" date="2009-10" db="EMBL/GenBank/DDBJ databases">
        <title>Diversity of trophic interactions inside an arsenic-rich microbial ecosystem.</title>
        <authorList>
            <person name="Bertin P.N."/>
            <person name="Heinrich-Salmeron A."/>
            <person name="Pelletier E."/>
            <person name="Goulhen-Chollet F."/>
            <person name="Arsene-Ploetze F."/>
            <person name="Gallien S."/>
            <person name="Calteau A."/>
            <person name="Vallenet D."/>
            <person name="Casiot C."/>
            <person name="Chane-Woon-Ming B."/>
            <person name="Giloteaux L."/>
            <person name="Barakat M."/>
            <person name="Bonnefoy V."/>
            <person name="Bruneel O."/>
            <person name="Chandler M."/>
            <person name="Cleiss J."/>
            <person name="Duran R."/>
            <person name="Elbaz-Poulichet F."/>
            <person name="Fonknechten N."/>
            <person name="Lauga B."/>
            <person name="Mornico D."/>
            <person name="Ortet P."/>
            <person name="Schaeffer C."/>
            <person name="Siguier P."/>
            <person name="Alexander Thil Smith A."/>
            <person name="Van Dorsselaer A."/>
            <person name="Weissenbach J."/>
            <person name="Medigue C."/>
            <person name="Le Paslier D."/>
        </authorList>
    </citation>
    <scope>NUCLEOTIDE SEQUENCE</scope>
</reference>
<dbReference type="InterPro" id="IPR040198">
    <property type="entry name" value="Fido_containing"/>
</dbReference>
<proteinExistence type="predicted"/>
<organism evidence="3">
    <name type="scientific">mine drainage metagenome</name>
    <dbReference type="NCBI Taxonomy" id="410659"/>
    <lineage>
        <taxon>unclassified sequences</taxon>
        <taxon>metagenomes</taxon>
        <taxon>ecological metagenomes</taxon>
    </lineage>
</organism>
<accession>E6QJD6</accession>
<dbReference type="InterPro" id="IPR036597">
    <property type="entry name" value="Fido-like_dom_sf"/>
</dbReference>
<dbReference type="Pfam" id="PF02661">
    <property type="entry name" value="Fic"/>
    <property type="match status" value="1"/>
</dbReference>
<dbReference type="PANTHER" id="PTHR13504:SF38">
    <property type="entry name" value="FIDO DOMAIN-CONTAINING PROTEIN"/>
    <property type="match status" value="1"/>
</dbReference>
<dbReference type="Gene3D" id="1.10.3290.10">
    <property type="entry name" value="Fido-like domain"/>
    <property type="match status" value="1"/>
</dbReference>
<dbReference type="EMBL" id="CABQ01000087">
    <property type="protein sequence ID" value="CBI07352.1"/>
    <property type="molecule type" value="Genomic_DNA"/>
</dbReference>
<evidence type="ECO:0000256" key="1">
    <source>
        <dbReference type="SAM" id="MobiDB-lite"/>
    </source>
</evidence>
<name>E6QJD6_9ZZZZ</name>
<feature type="domain" description="Fido" evidence="2">
    <location>
        <begin position="204"/>
        <end position="354"/>
    </location>
</feature>
<dbReference type="PANTHER" id="PTHR13504">
    <property type="entry name" value="FIDO DOMAIN-CONTAINING PROTEIN DDB_G0283145"/>
    <property type="match status" value="1"/>
</dbReference>
<dbReference type="AlphaFoldDB" id="E6QJD6"/>
<dbReference type="InterPro" id="IPR003812">
    <property type="entry name" value="Fido"/>
</dbReference>
<comment type="caution">
    <text evidence="3">The sequence shown here is derived from an EMBL/GenBank/DDBJ whole genome shotgun (WGS) entry which is preliminary data.</text>
</comment>